<keyword evidence="1" id="KW-0472">Membrane</keyword>
<dbReference type="RefSeq" id="WP_147928098.1">
    <property type="nucleotide sequence ID" value="NZ_VKAC01000014.1"/>
</dbReference>
<organism evidence="2 3">
    <name type="scientific">Quadrisphaera setariae</name>
    <dbReference type="NCBI Taxonomy" id="2593304"/>
    <lineage>
        <taxon>Bacteria</taxon>
        <taxon>Bacillati</taxon>
        <taxon>Actinomycetota</taxon>
        <taxon>Actinomycetes</taxon>
        <taxon>Kineosporiales</taxon>
        <taxon>Kineosporiaceae</taxon>
        <taxon>Quadrisphaera</taxon>
    </lineage>
</organism>
<evidence type="ECO:0000256" key="1">
    <source>
        <dbReference type="SAM" id="Phobius"/>
    </source>
</evidence>
<proteinExistence type="predicted"/>
<keyword evidence="1" id="KW-1133">Transmembrane helix</keyword>
<comment type="caution">
    <text evidence="2">The sequence shown here is derived from an EMBL/GenBank/DDBJ whole genome shotgun (WGS) entry which is preliminary data.</text>
</comment>
<reference evidence="2 3" key="1">
    <citation type="submission" date="2019-07" db="EMBL/GenBank/DDBJ databases">
        <title>Quadrisphaera sp. strain DD2A genome sequencing and assembly.</title>
        <authorList>
            <person name="Kim I."/>
        </authorList>
    </citation>
    <scope>NUCLEOTIDE SEQUENCE [LARGE SCALE GENOMIC DNA]</scope>
    <source>
        <strain evidence="2 3">DD2A</strain>
    </source>
</reference>
<gene>
    <name evidence="2" type="ORF">FMM08_19795</name>
</gene>
<evidence type="ECO:0000313" key="2">
    <source>
        <dbReference type="EMBL" id="TXR52440.1"/>
    </source>
</evidence>
<accession>A0A5C8Z678</accession>
<protein>
    <submittedName>
        <fullName evidence="2">Uncharacterized protein</fullName>
    </submittedName>
</protein>
<keyword evidence="1" id="KW-0812">Transmembrane</keyword>
<name>A0A5C8Z678_9ACTN</name>
<dbReference type="Proteomes" id="UP000321234">
    <property type="component" value="Unassembled WGS sequence"/>
</dbReference>
<evidence type="ECO:0000313" key="3">
    <source>
        <dbReference type="Proteomes" id="UP000321234"/>
    </source>
</evidence>
<keyword evidence="3" id="KW-1185">Reference proteome</keyword>
<dbReference type="EMBL" id="VKAC01000014">
    <property type="protein sequence ID" value="TXR52440.1"/>
    <property type="molecule type" value="Genomic_DNA"/>
</dbReference>
<feature type="transmembrane region" description="Helical" evidence="1">
    <location>
        <begin position="31"/>
        <end position="54"/>
    </location>
</feature>
<dbReference type="AlphaFoldDB" id="A0A5C8Z678"/>
<sequence length="65" mass="7231">MTTFLFAIAIAVFLFCLRVLAMIVVLLVRVLWALLLASLRLLSWLLGLVVDGGTEVFARARARRA</sequence>